<evidence type="ECO:0000256" key="2">
    <source>
        <dbReference type="SAM" id="MobiDB-lite"/>
    </source>
</evidence>
<reference evidence="5" key="1">
    <citation type="submission" date="2022-11" db="UniProtKB">
        <authorList>
            <consortium name="WormBaseParasite"/>
        </authorList>
    </citation>
    <scope>IDENTIFICATION</scope>
</reference>
<sequence>MSGLNRTMLQSSKLAPAEAEKYMALTMEKQSRANELRAKIANRFSAISTLPSAIAAVSALTKPTPLLLDNTGRQIDPLGNEFQVPKQTPTLKANIRAEKRELFRRAQLEVEQPAKPAPSADDADAPGYLDPRLSQRGAMRQRRQFKFHERGEFEQLANKQRAKAKLEKLQAEISQAAKNTGISSAVKLAMVAPKHETSDKEVPLMEWWDSVVLDGKDYDCLPSVSDDKTKVMDYGQTISNLVEHPIQLKPPDEAMQPQYIKVFLTKKEKKKIRRQNRKEAQKEKTEKVRLGLEPPPEPKSEFASSIFLRPPLIHDLNY</sequence>
<feature type="domain" description="Pre-mRNA-splicing factor 3" evidence="3">
    <location>
        <begin position="128"/>
        <end position="299"/>
    </location>
</feature>
<dbReference type="WBParaSite" id="PSAMB.scaffold16239size1373.g36856.t1">
    <property type="protein sequence ID" value="PSAMB.scaffold16239size1373.g36856.t1"/>
    <property type="gene ID" value="PSAMB.scaffold16239size1373.g36856"/>
</dbReference>
<keyword evidence="4" id="KW-1185">Reference proteome</keyword>
<accession>A0A914VA59</accession>
<evidence type="ECO:0000313" key="5">
    <source>
        <dbReference type="WBParaSite" id="PSAMB.scaffold16239size1373.g36856.t1"/>
    </source>
</evidence>
<keyword evidence="1" id="KW-0175">Coiled coil</keyword>
<evidence type="ECO:0000256" key="1">
    <source>
        <dbReference type="SAM" id="Coils"/>
    </source>
</evidence>
<dbReference type="InterPro" id="IPR013881">
    <property type="entry name" value="Pre-mRNA_splic_Prp3_dom"/>
</dbReference>
<dbReference type="InterPro" id="IPR027104">
    <property type="entry name" value="Prp3"/>
</dbReference>
<dbReference type="GO" id="GO:0000398">
    <property type="term" value="P:mRNA splicing, via spliceosome"/>
    <property type="evidence" value="ECO:0007669"/>
    <property type="project" value="InterPro"/>
</dbReference>
<dbReference type="PANTHER" id="PTHR14212:SF0">
    <property type="entry name" value="U4_U6 SMALL NUCLEAR RIBONUCLEOPROTEIN PRP3"/>
    <property type="match status" value="1"/>
</dbReference>
<dbReference type="GO" id="GO:0046540">
    <property type="term" value="C:U4/U6 x U5 tri-snRNP complex"/>
    <property type="evidence" value="ECO:0007669"/>
    <property type="project" value="InterPro"/>
</dbReference>
<feature type="compositionally biased region" description="Basic and acidic residues" evidence="2">
    <location>
        <begin position="277"/>
        <end position="300"/>
    </location>
</feature>
<feature type="region of interest" description="Disordered" evidence="2">
    <location>
        <begin position="270"/>
        <end position="304"/>
    </location>
</feature>
<organism evidence="4 5">
    <name type="scientific">Plectus sambesii</name>
    <dbReference type="NCBI Taxonomy" id="2011161"/>
    <lineage>
        <taxon>Eukaryota</taxon>
        <taxon>Metazoa</taxon>
        <taxon>Ecdysozoa</taxon>
        <taxon>Nematoda</taxon>
        <taxon>Chromadorea</taxon>
        <taxon>Plectida</taxon>
        <taxon>Plectina</taxon>
        <taxon>Plectoidea</taxon>
        <taxon>Plectidae</taxon>
        <taxon>Plectus</taxon>
    </lineage>
</organism>
<dbReference type="AlphaFoldDB" id="A0A914VA59"/>
<dbReference type="PANTHER" id="PTHR14212">
    <property type="entry name" value="U4/U6-ASSOCIATED RNA SPLICING FACTOR-RELATED"/>
    <property type="match status" value="1"/>
</dbReference>
<proteinExistence type="predicted"/>
<feature type="region of interest" description="Disordered" evidence="2">
    <location>
        <begin position="109"/>
        <end position="141"/>
    </location>
</feature>
<feature type="coiled-coil region" evidence="1">
    <location>
        <begin position="152"/>
        <end position="179"/>
    </location>
</feature>
<dbReference type="Proteomes" id="UP000887566">
    <property type="component" value="Unplaced"/>
</dbReference>
<name>A0A914VA59_9BILA</name>
<protein>
    <submittedName>
        <fullName evidence="5">Pre-mRNA-splicing factor 3 domain-containing protein</fullName>
    </submittedName>
</protein>
<evidence type="ECO:0000259" key="3">
    <source>
        <dbReference type="Pfam" id="PF08572"/>
    </source>
</evidence>
<dbReference type="Pfam" id="PF08572">
    <property type="entry name" value="PRP3"/>
    <property type="match status" value="1"/>
</dbReference>
<evidence type="ECO:0000313" key="4">
    <source>
        <dbReference type="Proteomes" id="UP000887566"/>
    </source>
</evidence>